<dbReference type="KEGG" id="rjg:CCGE525_06290"/>
<sequence length="172" mass="18571">MIRRARRSDAEALSGFAARLFRETYGNDTAASDLDSYICKNFNTSRQQAEIADPSAAVFLAMADDLIVGYAHVVVGPSAGGSAFLNRIYVDAEWRGSGLANDLLEAVVGESGQRGVTRLELTVFERNVRALAFYKRVGFAATGMTTFLVGEDLQTDLVMTLDLIGRFDSGSA</sequence>
<keyword evidence="5" id="KW-1185">Reference proteome</keyword>
<reference evidence="4 5" key="1">
    <citation type="submission" date="2018-10" db="EMBL/GenBank/DDBJ databases">
        <title>Rhizobium etli, R. leguminosarum and a new Rhizobium genospecies from Phaseolus dumosus.</title>
        <authorList>
            <person name="Ramirez-Puebla S.T."/>
            <person name="Rogel-Hernandez M.A."/>
            <person name="Guerrero G."/>
            <person name="Ormeno-Orrillo E."/>
            <person name="Martinez-Romero J.C."/>
            <person name="Negrete-Yankelevich S."/>
            <person name="Martinez-Romero E."/>
        </authorList>
    </citation>
    <scope>NUCLEOTIDE SEQUENCE [LARGE SCALE GENOMIC DNA]</scope>
    <source>
        <strain evidence="4 5">CCGE525</strain>
    </source>
</reference>
<keyword evidence="1 4" id="KW-0808">Transferase</keyword>
<dbReference type="GO" id="GO:0016747">
    <property type="term" value="F:acyltransferase activity, transferring groups other than amino-acyl groups"/>
    <property type="evidence" value="ECO:0007669"/>
    <property type="project" value="InterPro"/>
</dbReference>
<keyword evidence="2" id="KW-0012">Acyltransferase</keyword>
<evidence type="ECO:0000313" key="5">
    <source>
        <dbReference type="Proteomes" id="UP000282195"/>
    </source>
</evidence>
<organism evidence="4 5">
    <name type="scientific">Rhizobium jaguaris</name>
    <dbReference type="NCBI Taxonomy" id="1312183"/>
    <lineage>
        <taxon>Bacteria</taxon>
        <taxon>Pseudomonadati</taxon>
        <taxon>Pseudomonadota</taxon>
        <taxon>Alphaproteobacteria</taxon>
        <taxon>Hyphomicrobiales</taxon>
        <taxon>Rhizobiaceae</taxon>
        <taxon>Rhizobium/Agrobacterium group</taxon>
        <taxon>Rhizobium</taxon>
    </lineage>
</organism>
<evidence type="ECO:0000256" key="2">
    <source>
        <dbReference type="ARBA" id="ARBA00023315"/>
    </source>
</evidence>
<dbReference type="InterPro" id="IPR050832">
    <property type="entry name" value="Bact_Acetyltransf"/>
</dbReference>
<dbReference type="InterPro" id="IPR000182">
    <property type="entry name" value="GNAT_dom"/>
</dbReference>
<gene>
    <name evidence="4" type="ORF">CCGE525_06290</name>
</gene>
<proteinExistence type="predicted"/>
<accession>A0A387FMF5</accession>
<dbReference type="Gene3D" id="3.40.630.30">
    <property type="match status" value="1"/>
</dbReference>
<evidence type="ECO:0000313" key="4">
    <source>
        <dbReference type="EMBL" id="AYG58465.1"/>
    </source>
</evidence>
<dbReference type="RefSeq" id="WP_120703539.1">
    <property type="nucleotide sequence ID" value="NZ_CP032694.1"/>
</dbReference>
<dbReference type="Proteomes" id="UP000282195">
    <property type="component" value="Chromosome"/>
</dbReference>
<name>A0A387FMF5_9HYPH</name>
<evidence type="ECO:0000256" key="1">
    <source>
        <dbReference type="ARBA" id="ARBA00022679"/>
    </source>
</evidence>
<feature type="domain" description="N-acetyltransferase" evidence="3">
    <location>
        <begin position="1"/>
        <end position="164"/>
    </location>
</feature>
<dbReference type="EMBL" id="CP032694">
    <property type="protein sequence ID" value="AYG58465.1"/>
    <property type="molecule type" value="Genomic_DNA"/>
</dbReference>
<evidence type="ECO:0000259" key="3">
    <source>
        <dbReference type="PROSITE" id="PS51186"/>
    </source>
</evidence>
<dbReference type="PROSITE" id="PS51186">
    <property type="entry name" value="GNAT"/>
    <property type="match status" value="1"/>
</dbReference>
<protein>
    <submittedName>
        <fullName evidence="4">GNAT family N-acetyltransferase</fullName>
    </submittedName>
</protein>
<dbReference type="SUPFAM" id="SSF55729">
    <property type="entry name" value="Acyl-CoA N-acyltransferases (Nat)"/>
    <property type="match status" value="1"/>
</dbReference>
<dbReference type="CDD" id="cd04301">
    <property type="entry name" value="NAT_SF"/>
    <property type="match status" value="1"/>
</dbReference>
<dbReference type="PANTHER" id="PTHR43877">
    <property type="entry name" value="AMINOALKYLPHOSPHONATE N-ACETYLTRANSFERASE-RELATED-RELATED"/>
    <property type="match status" value="1"/>
</dbReference>
<dbReference type="OrthoDB" id="7205533at2"/>
<dbReference type="Pfam" id="PF00583">
    <property type="entry name" value="Acetyltransf_1"/>
    <property type="match status" value="1"/>
</dbReference>
<dbReference type="InterPro" id="IPR016181">
    <property type="entry name" value="Acyl_CoA_acyltransferase"/>
</dbReference>
<dbReference type="AlphaFoldDB" id="A0A387FMF5"/>